<proteinExistence type="predicted"/>
<dbReference type="Proteomes" id="UP000609879">
    <property type="component" value="Unassembled WGS sequence"/>
</dbReference>
<comment type="caution">
    <text evidence="1">The sequence shown here is derived from an EMBL/GenBank/DDBJ whole genome shotgun (WGS) entry which is preliminary data.</text>
</comment>
<evidence type="ECO:0000313" key="2">
    <source>
        <dbReference type="Proteomes" id="UP000609879"/>
    </source>
</evidence>
<keyword evidence="2" id="KW-1185">Reference proteome</keyword>
<name>A0ABQ3YB76_9ACTN</name>
<organism evidence="1 2">
    <name type="scientific">Paractinoplanes deccanensis</name>
    <dbReference type="NCBI Taxonomy" id="113561"/>
    <lineage>
        <taxon>Bacteria</taxon>
        <taxon>Bacillati</taxon>
        <taxon>Actinomycetota</taxon>
        <taxon>Actinomycetes</taxon>
        <taxon>Micromonosporales</taxon>
        <taxon>Micromonosporaceae</taxon>
        <taxon>Paractinoplanes</taxon>
    </lineage>
</organism>
<evidence type="ECO:0000313" key="1">
    <source>
        <dbReference type="EMBL" id="GID77282.1"/>
    </source>
</evidence>
<sequence length="65" mass="6902">MVLQLDVVADHDAGTHVRPAADVAIAAEHGIFPDLREMPDSGAFADLGTVIDIRRGRNLTHSGPD</sequence>
<reference evidence="1 2" key="1">
    <citation type="submission" date="2021-01" db="EMBL/GenBank/DDBJ databases">
        <title>Whole genome shotgun sequence of Actinoplanes deccanensis NBRC 13994.</title>
        <authorList>
            <person name="Komaki H."/>
            <person name="Tamura T."/>
        </authorList>
    </citation>
    <scope>NUCLEOTIDE SEQUENCE [LARGE SCALE GENOMIC DNA]</scope>
    <source>
        <strain evidence="1 2">NBRC 13994</strain>
    </source>
</reference>
<protein>
    <submittedName>
        <fullName evidence="1">Uncharacterized protein</fullName>
    </submittedName>
</protein>
<dbReference type="EMBL" id="BOMI01000117">
    <property type="protein sequence ID" value="GID77282.1"/>
    <property type="molecule type" value="Genomic_DNA"/>
</dbReference>
<accession>A0ABQ3YB76</accession>
<gene>
    <name evidence="1" type="ORF">Ade02nite_59230</name>
</gene>